<comment type="caution">
    <text evidence="2">The sequence shown here is derived from an EMBL/GenBank/DDBJ whole genome shotgun (WGS) entry which is preliminary data.</text>
</comment>
<accession>A0ABR1ZMK7</accession>
<organism evidence="2 3">
    <name type="scientific">Hibiscus sabdariffa</name>
    <name type="common">roselle</name>
    <dbReference type="NCBI Taxonomy" id="183260"/>
    <lineage>
        <taxon>Eukaryota</taxon>
        <taxon>Viridiplantae</taxon>
        <taxon>Streptophyta</taxon>
        <taxon>Embryophyta</taxon>
        <taxon>Tracheophyta</taxon>
        <taxon>Spermatophyta</taxon>
        <taxon>Magnoliopsida</taxon>
        <taxon>eudicotyledons</taxon>
        <taxon>Gunneridae</taxon>
        <taxon>Pentapetalae</taxon>
        <taxon>rosids</taxon>
        <taxon>malvids</taxon>
        <taxon>Malvales</taxon>
        <taxon>Malvaceae</taxon>
        <taxon>Malvoideae</taxon>
        <taxon>Hibiscus</taxon>
    </lineage>
</organism>
<evidence type="ECO:0000313" key="3">
    <source>
        <dbReference type="Proteomes" id="UP001396334"/>
    </source>
</evidence>
<evidence type="ECO:0000313" key="2">
    <source>
        <dbReference type="EMBL" id="KAK8481860.1"/>
    </source>
</evidence>
<proteinExistence type="predicted"/>
<dbReference type="EMBL" id="JBBPBN010000844">
    <property type="protein sequence ID" value="KAK8481860.1"/>
    <property type="molecule type" value="Genomic_DNA"/>
</dbReference>
<reference evidence="2 3" key="1">
    <citation type="journal article" date="2024" name="G3 (Bethesda)">
        <title>Genome assembly of Hibiscus sabdariffa L. provides insights into metabolisms of medicinal natural products.</title>
        <authorList>
            <person name="Kim T."/>
        </authorList>
    </citation>
    <scope>NUCLEOTIDE SEQUENCE [LARGE SCALE GENOMIC DNA]</scope>
    <source>
        <strain evidence="2">TK-2024</strain>
        <tissue evidence="2">Old leaves</tissue>
    </source>
</reference>
<keyword evidence="3" id="KW-1185">Reference proteome</keyword>
<name>A0ABR1ZMK7_9ROSI</name>
<feature type="region of interest" description="Disordered" evidence="1">
    <location>
        <begin position="87"/>
        <end position="110"/>
    </location>
</feature>
<protein>
    <submittedName>
        <fullName evidence="2">Uncharacterized protein</fullName>
    </submittedName>
</protein>
<sequence length="110" mass="11548">MGAASEIVPDVAGNIVQDVMDMVVQGAEREIVQGAVDYAQVQVSAIDLDVGAATHNVIGVEQENASTDEFIGVVVAPEETVDLSPPQLEEVEPNLENFREESGTGGDLPN</sequence>
<dbReference type="Proteomes" id="UP001396334">
    <property type="component" value="Unassembled WGS sequence"/>
</dbReference>
<gene>
    <name evidence="2" type="ORF">V6N11_000039</name>
</gene>
<evidence type="ECO:0000256" key="1">
    <source>
        <dbReference type="SAM" id="MobiDB-lite"/>
    </source>
</evidence>